<feature type="region of interest" description="Disordered" evidence="5">
    <location>
        <begin position="30"/>
        <end position="69"/>
    </location>
</feature>
<proteinExistence type="inferred from homology"/>
<evidence type="ECO:0000256" key="1">
    <source>
        <dbReference type="ARBA" id="ARBA00004370"/>
    </source>
</evidence>
<keyword evidence="2 6" id="KW-0732">Signal</keyword>
<comment type="subcellular location">
    <subcellularLocation>
        <location evidence="1">Membrane</location>
    </subcellularLocation>
</comment>
<reference evidence="9" key="1">
    <citation type="journal article" date="2019" name="Int. J. Syst. Evol. Microbiol.">
        <title>The Global Catalogue of Microorganisms (GCM) 10K type strain sequencing project: providing services to taxonomists for standard genome sequencing and annotation.</title>
        <authorList>
            <consortium name="The Broad Institute Genomics Platform"/>
            <consortium name="The Broad Institute Genome Sequencing Center for Infectious Disease"/>
            <person name="Wu L."/>
            <person name="Ma J."/>
        </authorList>
    </citation>
    <scope>NUCLEOTIDE SEQUENCE [LARGE SCALE GENOMIC DNA]</scope>
    <source>
        <strain evidence="9">JCM 4087</strain>
    </source>
</reference>
<dbReference type="InterPro" id="IPR004846">
    <property type="entry name" value="T2SS/T3SS_dom"/>
</dbReference>
<evidence type="ECO:0000256" key="3">
    <source>
        <dbReference type="ARBA" id="ARBA00023136"/>
    </source>
</evidence>
<feature type="chain" id="PRO_5045850153" description="Type II/III secretion system secretin-like domain-containing protein" evidence="6">
    <location>
        <begin position="25"/>
        <end position="668"/>
    </location>
</feature>
<dbReference type="Gene3D" id="1.25.40.10">
    <property type="entry name" value="Tetratricopeptide repeat domain"/>
    <property type="match status" value="1"/>
</dbReference>
<dbReference type="InterPro" id="IPR050810">
    <property type="entry name" value="Bact_Secretion_Sys_Channel"/>
</dbReference>
<evidence type="ECO:0000313" key="8">
    <source>
        <dbReference type="EMBL" id="MFC5865502.1"/>
    </source>
</evidence>
<feature type="region of interest" description="Disordered" evidence="5">
    <location>
        <begin position="649"/>
        <end position="668"/>
    </location>
</feature>
<name>A0ABW1ENX9_9BACT</name>
<dbReference type="Pfam" id="PF00263">
    <property type="entry name" value="Secretin"/>
    <property type="match status" value="1"/>
</dbReference>
<comment type="caution">
    <text evidence="8">The sequence shown here is derived from an EMBL/GenBank/DDBJ whole genome shotgun (WGS) entry which is preliminary data.</text>
</comment>
<feature type="signal peptide" evidence="6">
    <location>
        <begin position="1"/>
        <end position="24"/>
    </location>
</feature>
<accession>A0ABW1ENX9</accession>
<dbReference type="EMBL" id="JBHSPH010000020">
    <property type="protein sequence ID" value="MFC5865502.1"/>
    <property type="molecule type" value="Genomic_DNA"/>
</dbReference>
<keyword evidence="9" id="KW-1185">Reference proteome</keyword>
<gene>
    <name evidence="8" type="ORF">ACFPT7_24565</name>
</gene>
<evidence type="ECO:0000256" key="5">
    <source>
        <dbReference type="SAM" id="MobiDB-lite"/>
    </source>
</evidence>
<feature type="compositionally biased region" description="Low complexity" evidence="5">
    <location>
        <begin position="30"/>
        <end position="43"/>
    </location>
</feature>
<dbReference type="PANTHER" id="PTHR30332:SF24">
    <property type="entry name" value="SECRETIN GSPD-RELATED"/>
    <property type="match status" value="1"/>
</dbReference>
<dbReference type="Proteomes" id="UP001596091">
    <property type="component" value="Unassembled WGS sequence"/>
</dbReference>
<feature type="domain" description="Type II/III secretion system secretin-like" evidence="7">
    <location>
        <begin position="475"/>
        <end position="645"/>
    </location>
</feature>
<sequence>MTRLKPWLCLLMMLPASSMLYCQATATPAQSTSAQSTPSASGPSAPPSKTKKEDKSTGVKNGKPVATSELHAQRKAAKLYLKGVALLKKEQSPERTEQAWKLLQQAVELEPDNTTYRDAAALAKQSTVTQLVQQASRERDGGASSDSAKLLLQALTIDPSSPEVIEHLNQLANSKAAMKPGITAHEAISLDSGTPKHEDTVGYGPVVLKPVEAKHSFHLRASEHQIIQDVFRAYGIDASVDDSVQSRSEKLDIDDATFAEATRAVGILTDSFYEPLDPHRVIVARDTRENRATYEHQQLETLYLPGLGEKDVTSVTEVAHNVFGATQATMQPNHGTLTIRAPEKTLAAFNTTMQMLEDGKSQVDLNVKIIQLAHISDRETGATFFQQTSIYNVASEINSVLSQNQSAVQQIISSGLVPNSSTLANQIEILAILVASGDLTGTPFNQGFLPFGGGLTQSILSPGPATLTMSLNSSDTRMLDDIHLQLEDDEQGTMKIGERYPIETSSYSSVALPSSITGVSSSALSQTANETIPQVQYEDLGMTLKATPKVLRSGDVTISLDLKMESLEGSSLNDIPILNNQQFTGVLSLKAGTTAVLVSDLSKTESRALNGLPGISDIPGLEDVSDITRDQNVARLLILITPTVTRNPRATGHGPMLTLEKSTGTGVR</sequence>
<evidence type="ECO:0000313" key="9">
    <source>
        <dbReference type="Proteomes" id="UP001596091"/>
    </source>
</evidence>
<dbReference type="InterPro" id="IPR011990">
    <property type="entry name" value="TPR-like_helical_dom_sf"/>
</dbReference>
<organism evidence="8 9">
    <name type="scientific">Acidicapsa dinghuensis</name>
    <dbReference type="NCBI Taxonomy" id="2218256"/>
    <lineage>
        <taxon>Bacteria</taxon>
        <taxon>Pseudomonadati</taxon>
        <taxon>Acidobacteriota</taxon>
        <taxon>Terriglobia</taxon>
        <taxon>Terriglobales</taxon>
        <taxon>Acidobacteriaceae</taxon>
        <taxon>Acidicapsa</taxon>
    </lineage>
</organism>
<evidence type="ECO:0000256" key="4">
    <source>
        <dbReference type="RuleBase" id="RU004003"/>
    </source>
</evidence>
<keyword evidence="3" id="KW-0472">Membrane</keyword>
<protein>
    <recommendedName>
        <fullName evidence="7">Type II/III secretion system secretin-like domain-containing protein</fullName>
    </recommendedName>
</protein>
<evidence type="ECO:0000256" key="2">
    <source>
        <dbReference type="ARBA" id="ARBA00022729"/>
    </source>
</evidence>
<evidence type="ECO:0000256" key="6">
    <source>
        <dbReference type="SAM" id="SignalP"/>
    </source>
</evidence>
<evidence type="ECO:0000259" key="7">
    <source>
        <dbReference type="Pfam" id="PF00263"/>
    </source>
</evidence>
<dbReference type="RefSeq" id="WP_263341798.1">
    <property type="nucleotide sequence ID" value="NZ_JAGSYH010000008.1"/>
</dbReference>
<dbReference type="PANTHER" id="PTHR30332">
    <property type="entry name" value="PROBABLE GENERAL SECRETION PATHWAY PROTEIN D"/>
    <property type="match status" value="1"/>
</dbReference>
<comment type="similarity">
    <text evidence="4">Belongs to the bacterial secretin family.</text>
</comment>